<protein>
    <submittedName>
        <fullName evidence="6">LysR family transcriptional regulator</fullName>
    </submittedName>
</protein>
<keyword evidence="4" id="KW-0804">Transcription</keyword>
<reference evidence="6 7" key="1">
    <citation type="journal article" date="2023" name="Int. J. Syst. Evol. Microbiol.">
        <title>Ligilactobacillus ubinensis sp. nov., a novel species isolated from the wild ferment of a durian fruit (Durio zibethinus).</title>
        <authorList>
            <person name="Heng Y.C."/>
            <person name="Menon N."/>
            <person name="Chen B."/>
            <person name="Loo B.Z.L."/>
            <person name="Wong G.W.J."/>
            <person name="Lim A.C.H."/>
            <person name="Silvaraju S."/>
            <person name="Kittelmann S."/>
        </authorList>
    </citation>
    <scope>NUCLEOTIDE SEQUENCE [LARGE SCALE GENOMIC DNA]</scope>
    <source>
        <strain evidence="6 7">WILCCON 0076</strain>
    </source>
</reference>
<evidence type="ECO:0000256" key="4">
    <source>
        <dbReference type="ARBA" id="ARBA00023163"/>
    </source>
</evidence>
<keyword evidence="3" id="KW-0238">DNA-binding</keyword>
<name>A0A9X2JL05_9LACO</name>
<evidence type="ECO:0000256" key="3">
    <source>
        <dbReference type="ARBA" id="ARBA00023125"/>
    </source>
</evidence>
<dbReference type="Gene3D" id="1.10.10.10">
    <property type="entry name" value="Winged helix-like DNA-binding domain superfamily/Winged helix DNA-binding domain"/>
    <property type="match status" value="1"/>
</dbReference>
<dbReference type="SUPFAM" id="SSF53850">
    <property type="entry name" value="Periplasmic binding protein-like II"/>
    <property type="match status" value="1"/>
</dbReference>
<evidence type="ECO:0000313" key="6">
    <source>
        <dbReference type="EMBL" id="MCP0886587.1"/>
    </source>
</evidence>
<dbReference type="AlphaFoldDB" id="A0A9X2JL05"/>
<proteinExistence type="inferred from homology"/>
<evidence type="ECO:0000313" key="7">
    <source>
        <dbReference type="Proteomes" id="UP001139006"/>
    </source>
</evidence>
<dbReference type="RefSeq" id="WP_253359818.1">
    <property type="nucleotide sequence ID" value="NZ_JAIULA010000006.1"/>
</dbReference>
<dbReference type="PROSITE" id="PS50931">
    <property type="entry name" value="HTH_LYSR"/>
    <property type="match status" value="1"/>
</dbReference>
<dbReference type="EMBL" id="JAIULA010000006">
    <property type="protein sequence ID" value="MCP0886587.1"/>
    <property type="molecule type" value="Genomic_DNA"/>
</dbReference>
<dbReference type="InterPro" id="IPR005119">
    <property type="entry name" value="LysR_subst-bd"/>
</dbReference>
<dbReference type="Pfam" id="PF03466">
    <property type="entry name" value="LysR_substrate"/>
    <property type="match status" value="1"/>
</dbReference>
<dbReference type="InterPro" id="IPR000847">
    <property type="entry name" value="LysR_HTH_N"/>
</dbReference>
<comment type="caution">
    <text evidence="6">The sequence shown here is derived from an EMBL/GenBank/DDBJ whole genome shotgun (WGS) entry which is preliminary data.</text>
</comment>
<evidence type="ECO:0000256" key="1">
    <source>
        <dbReference type="ARBA" id="ARBA00009437"/>
    </source>
</evidence>
<dbReference type="GO" id="GO:0003700">
    <property type="term" value="F:DNA-binding transcription factor activity"/>
    <property type="evidence" value="ECO:0007669"/>
    <property type="project" value="InterPro"/>
</dbReference>
<dbReference type="Pfam" id="PF00126">
    <property type="entry name" value="HTH_1"/>
    <property type="match status" value="1"/>
</dbReference>
<keyword evidence="2" id="KW-0805">Transcription regulation</keyword>
<evidence type="ECO:0000256" key="2">
    <source>
        <dbReference type="ARBA" id="ARBA00023015"/>
    </source>
</evidence>
<dbReference type="PANTHER" id="PTHR30126">
    <property type="entry name" value="HTH-TYPE TRANSCRIPTIONAL REGULATOR"/>
    <property type="match status" value="1"/>
</dbReference>
<accession>A0A9X2JL05</accession>
<comment type="similarity">
    <text evidence="1">Belongs to the LysR transcriptional regulatory family.</text>
</comment>
<dbReference type="PANTHER" id="PTHR30126:SF40">
    <property type="entry name" value="HTH-TYPE TRANSCRIPTIONAL REGULATOR GLTR"/>
    <property type="match status" value="1"/>
</dbReference>
<dbReference type="Gene3D" id="3.40.190.10">
    <property type="entry name" value="Periplasmic binding protein-like II"/>
    <property type="match status" value="2"/>
</dbReference>
<dbReference type="GO" id="GO:0000976">
    <property type="term" value="F:transcription cis-regulatory region binding"/>
    <property type="evidence" value="ECO:0007669"/>
    <property type="project" value="TreeGrafter"/>
</dbReference>
<gene>
    <name evidence="6" type="ORF">LB941_04450</name>
</gene>
<dbReference type="SUPFAM" id="SSF46785">
    <property type="entry name" value="Winged helix' DNA-binding domain"/>
    <property type="match status" value="1"/>
</dbReference>
<sequence>METEQLLNFIDTAKAGSFQKVADKNFISQRTVSKQMERLEIELGVKLFYRSHNKIVLTDAGYIFVNMAQEIVNKLNLNIIELKKIASANNNRLRIGYPTAFDLNSIIKNILTYTSHNMPKLDITFSEESVGHLLSDLSQGYLDCAYITNYNIHNKFEKELEDCILEKNSINFAINKLNPLSNLKHLDISDLCNQKIIYWALDDSLKEQSYIQRIMDTNKSYNSFVRVQTLEQLQLSIALNEGIALYPNTVYKLLAFEDHIKTIPLFKNKVQQYYATHLVYRKENNQNGLKYYLKGINLHSHKNN</sequence>
<organism evidence="6 7">
    <name type="scientific">Ligilactobacillus ubinensis</name>
    <dbReference type="NCBI Taxonomy" id="2876789"/>
    <lineage>
        <taxon>Bacteria</taxon>
        <taxon>Bacillati</taxon>
        <taxon>Bacillota</taxon>
        <taxon>Bacilli</taxon>
        <taxon>Lactobacillales</taxon>
        <taxon>Lactobacillaceae</taxon>
        <taxon>Ligilactobacillus</taxon>
    </lineage>
</organism>
<dbReference type="InterPro" id="IPR036390">
    <property type="entry name" value="WH_DNA-bd_sf"/>
</dbReference>
<dbReference type="InterPro" id="IPR036388">
    <property type="entry name" value="WH-like_DNA-bd_sf"/>
</dbReference>
<evidence type="ECO:0000259" key="5">
    <source>
        <dbReference type="PROSITE" id="PS50931"/>
    </source>
</evidence>
<feature type="domain" description="HTH lysR-type" evidence="5">
    <location>
        <begin position="1"/>
        <end position="58"/>
    </location>
</feature>
<dbReference type="Proteomes" id="UP001139006">
    <property type="component" value="Unassembled WGS sequence"/>
</dbReference>
<keyword evidence="7" id="KW-1185">Reference proteome</keyword>